<keyword evidence="2" id="KW-1185">Reference proteome</keyword>
<dbReference type="PANTHER" id="PTHR34822:SF1">
    <property type="entry name" value="GRPB FAMILY PROTEIN"/>
    <property type="match status" value="1"/>
</dbReference>
<dbReference type="Proteomes" id="UP000199225">
    <property type="component" value="Unassembled WGS sequence"/>
</dbReference>
<protein>
    <submittedName>
        <fullName evidence="1">GrpB domain, predicted nucleotidyltransferase, UPF0157 family</fullName>
    </submittedName>
</protein>
<evidence type="ECO:0000313" key="2">
    <source>
        <dbReference type="Proteomes" id="UP000199225"/>
    </source>
</evidence>
<proteinExistence type="predicted"/>
<dbReference type="STRING" id="86666.SAMN04490247_0704"/>
<accession>A0A1G8QYI0</accession>
<dbReference type="Pfam" id="PF04229">
    <property type="entry name" value="GrpB"/>
    <property type="match status" value="1"/>
</dbReference>
<gene>
    <name evidence="1" type="ORF">SAMN04490247_0704</name>
</gene>
<dbReference type="PANTHER" id="PTHR34822">
    <property type="entry name" value="GRPB DOMAIN PROTEIN (AFU_ORTHOLOGUE AFUA_1G01530)"/>
    <property type="match status" value="1"/>
</dbReference>
<sequence>MLGLPNGRVILAPWSEQWHEGFLQEKEKIEEVGRPYIAEVHHIGSTSVKYLRAKPVLDIAVELAEFKDGVYVSSLLEQLGYDYKGTEILPDRHYLSKGSPRTHQIHMFERGNSYLMEQLKFRNCLRNNEKVRKEYELLKIKLAEAYASDKFKYTREKASFIQSILRNYG</sequence>
<dbReference type="OrthoDB" id="9799092at2"/>
<dbReference type="RefSeq" id="WP_093192149.1">
    <property type="nucleotide sequence ID" value="NZ_FNEV01000002.1"/>
</dbReference>
<dbReference type="SUPFAM" id="SSF81301">
    <property type="entry name" value="Nucleotidyltransferase"/>
    <property type="match status" value="1"/>
</dbReference>
<evidence type="ECO:0000313" key="1">
    <source>
        <dbReference type="EMBL" id="SDJ09683.1"/>
    </source>
</evidence>
<dbReference type="GO" id="GO:0016740">
    <property type="term" value="F:transferase activity"/>
    <property type="evidence" value="ECO:0007669"/>
    <property type="project" value="UniProtKB-KW"/>
</dbReference>
<dbReference type="AlphaFoldDB" id="A0A1G8QYI0"/>
<reference evidence="2" key="1">
    <citation type="submission" date="2016-10" db="EMBL/GenBank/DDBJ databases">
        <authorList>
            <person name="Varghese N."/>
            <person name="Submissions S."/>
        </authorList>
    </citation>
    <scope>NUCLEOTIDE SEQUENCE [LARGE SCALE GENOMIC DNA]</scope>
    <source>
        <strain evidence="2">DSM 4771</strain>
    </source>
</reference>
<organism evidence="1 2">
    <name type="scientific">Salimicrobium halophilum</name>
    <dbReference type="NCBI Taxonomy" id="86666"/>
    <lineage>
        <taxon>Bacteria</taxon>
        <taxon>Bacillati</taxon>
        <taxon>Bacillota</taxon>
        <taxon>Bacilli</taxon>
        <taxon>Bacillales</taxon>
        <taxon>Bacillaceae</taxon>
        <taxon>Salimicrobium</taxon>
    </lineage>
</organism>
<dbReference type="InterPro" id="IPR007344">
    <property type="entry name" value="GrpB/CoaE"/>
</dbReference>
<name>A0A1G8QYI0_9BACI</name>
<keyword evidence="1" id="KW-0808">Transferase</keyword>
<dbReference type="EMBL" id="FNEV01000002">
    <property type="protein sequence ID" value="SDJ09683.1"/>
    <property type="molecule type" value="Genomic_DNA"/>
</dbReference>
<dbReference type="InterPro" id="IPR043519">
    <property type="entry name" value="NT_sf"/>
</dbReference>
<dbReference type="Gene3D" id="3.30.460.10">
    <property type="entry name" value="Beta Polymerase, domain 2"/>
    <property type="match status" value="1"/>
</dbReference>